<keyword evidence="4 10" id="KW-0699">rRNA-binding</keyword>
<evidence type="ECO:0000256" key="1">
    <source>
        <dbReference type="ARBA" id="ARBA00022490"/>
    </source>
</evidence>
<keyword evidence="9 10" id="KW-0342">GTP-binding</keyword>
<dbReference type="Pfam" id="PF16745">
    <property type="entry name" value="RsgA_N"/>
    <property type="match status" value="1"/>
</dbReference>
<accession>F7YVZ0</accession>
<dbReference type="EMBL" id="CP002351">
    <property type="protein sequence ID" value="AEH51821.1"/>
    <property type="molecule type" value="Genomic_DNA"/>
</dbReference>
<dbReference type="GO" id="GO:0003924">
    <property type="term" value="F:GTPase activity"/>
    <property type="evidence" value="ECO:0007669"/>
    <property type="project" value="UniProtKB-UniRule"/>
</dbReference>
<dbReference type="Gene3D" id="2.40.50.140">
    <property type="entry name" value="Nucleic acid-binding proteins"/>
    <property type="match status" value="1"/>
</dbReference>
<dbReference type="PROSITE" id="PS51721">
    <property type="entry name" value="G_CP"/>
    <property type="match status" value="1"/>
</dbReference>
<feature type="domain" description="EngC GTPase" evidence="11">
    <location>
        <begin position="77"/>
        <end position="226"/>
    </location>
</feature>
<evidence type="ECO:0000313" key="14">
    <source>
        <dbReference type="Proteomes" id="UP000006804"/>
    </source>
</evidence>
<dbReference type="Pfam" id="PF03193">
    <property type="entry name" value="RsgA_GTPase"/>
    <property type="match status" value="1"/>
</dbReference>
<sequence>MRLRRRRGIVVKFMSNAAIVEDLETKERVRCYLRGRFRLQDLKPIVGDIVEYTKVLDGGVIESILKRKNELLKPRVANIDQVICVCTLKRPEVPLLVVDKLLVLVEQTGLDAVVVLNKIDLLTEEDEPKKQEFIKAYGSIYPLICTSAKTGEGLDKLKEVLKDKVSVFAGVSGVGKSTILNAICPGVSLKTQEVSEKTERGRHTTTSAELITFPFGGHVVDTPGFSLIEITHIRPEELQLYFRDFRELSEKCLFTDCTHTSEPGCKVREAVEKGILARSRYESYLEMMEEVKGKS</sequence>
<keyword evidence="3 10" id="KW-0479">Metal-binding</keyword>
<dbReference type="PROSITE" id="PS50936">
    <property type="entry name" value="ENGC_GTPASE"/>
    <property type="match status" value="1"/>
</dbReference>
<feature type="binding site" evidence="10">
    <location>
        <begin position="170"/>
        <end position="178"/>
    </location>
    <ligand>
        <name>GTP</name>
        <dbReference type="ChEBI" id="CHEBI:37565"/>
    </ligand>
</feature>
<evidence type="ECO:0000256" key="3">
    <source>
        <dbReference type="ARBA" id="ARBA00022723"/>
    </source>
</evidence>
<dbReference type="GO" id="GO:0005737">
    <property type="term" value="C:cytoplasm"/>
    <property type="evidence" value="ECO:0007669"/>
    <property type="project" value="UniProtKB-SubCell"/>
</dbReference>
<dbReference type="SUPFAM" id="SSF50249">
    <property type="entry name" value="Nucleic acid-binding proteins"/>
    <property type="match status" value="1"/>
</dbReference>
<comment type="subunit">
    <text evidence="10">Monomer. Associates with 30S ribosomal subunit, binds 16S rRNA.</text>
</comment>
<dbReference type="eggNOG" id="COG1162">
    <property type="taxonomic scope" value="Bacteria"/>
</dbReference>
<keyword evidence="1 10" id="KW-0963">Cytoplasm</keyword>
<keyword evidence="8 10" id="KW-0694">RNA-binding</keyword>
<dbReference type="EC" id="3.6.1.-" evidence="10"/>
<name>F7YVZ0_9THEM</name>
<keyword evidence="6 10" id="KW-0378">Hydrolase</keyword>
<evidence type="ECO:0000256" key="7">
    <source>
        <dbReference type="ARBA" id="ARBA00022833"/>
    </source>
</evidence>
<dbReference type="GO" id="GO:0042274">
    <property type="term" value="P:ribosomal small subunit biogenesis"/>
    <property type="evidence" value="ECO:0007669"/>
    <property type="project" value="UniProtKB-UniRule"/>
</dbReference>
<feature type="binding site" evidence="10">
    <location>
        <position position="252"/>
    </location>
    <ligand>
        <name>Zn(2+)</name>
        <dbReference type="ChEBI" id="CHEBI:29105"/>
    </ligand>
</feature>
<dbReference type="InterPro" id="IPR031944">
    <property type="entry name" value="RsgA_N"/>
</dbReference>
<dbReference type="InterPro" id="IPR027417">
    <property type="entry name" value="P-loop_NTPase"/>
</dbReference>
<evidence type="ECO:0000256" key="9">
    <source>
        <dbReference type="ARBA" id="ARBA00023134"/>
    </source>
</evidence>
<comment type="cofactor">
    <cofactor evidence="10">
        <name>Zn(2+)</name>
        <dbReference type="ChEBI" id="CHEBI:29105"/>
    </cofactor>
    <text evidence="10">Binds 1 zinc ion per subunit.</text>
</comment>
<dbReference type="NCBIfam" id="TIGR00157">
    <property type="entry name" value="ribosome small subunit-dependent GTPase A"/>
    <property type="match status" value="1"/>
</dbReference>
<evidence type="ECO:0000259" key="11">
    <source>
        <dbReference type="PROSITE" id="PS50936"/>
    </source>
</evidence>
<dbReference type="PANTHER" id="PTHR32120">
    <property type="entry name" value="SMALL RIBOSOMAL SUBUNIT BIOGENESIS GTPASE RSGA"/>
    <property type="match status" value="1"/>
</dbReference>
<evidence type="ECO:0000256" key="8">
    <source>
        <dbReference type="ARBA" id="ARBA00022884"/>
    </source>
</evidence>
<evidence type="ECO:0000256" key="4">
    <source>
        <dbReference type="ARBA" id="ARBA00022730"/>
    </source>
</evidence>
<dbReference type="RefSeq" id="WP_013933029.1">
    <property type="nucleotide sequence ID" value="NC_015707.1"/>
</dbReference>
<feature type="binding site" evidence="10">
    <location>
        <begin position="117"/>
        <end position="120"/>
    </location>
    <ligand>
        <name>GTP</name>
        <dbReference type="ChEBI" id="CHEBI:37565"/>
    </ligand>
</feature>
<dbReference type="HAMAP" id="MF_01820">
    <property type="entry name" value="GTPase_RsgA"/>
    <property type="match status" value="1"/>
</dbReference>
<evidence type="ECO:0000256" key="6">
    <source>
        <dbReference type="ARBA" id="ARBA00022801"/>
    </source>
</evidence>
<proteinExistence type="inferred from homology"/>
<organism evidence="13 14">
    <name type="scientific">Pseudothermotoga thermarum DSM 5069</name>
    <dbReference type="NCBI Taxonomy" id="688269"/>
    <lineage>
        <taxon>Bacteria</taxon>
        <taxon>Thermotogati</taxon>
        <taxon>Thermotogota</taxon>
        <taxon>Thermotogae</taxon>
        <taxon>Thermotogales</taxon>
        <taxon>Thermotogaceae</taxon>
        <taxon>Pseudothermotoga</taxon>
    </lineage>
</organism>
<dbReference type="InterPro" id="IPR004881">
    <property type="entry name" value="Ribosome_biogen_GTPase_RsgA"/>
</dbReference>
<dbReference type="KEGG" id="tta:Theth_1778"/>
<dbReference type="Proteomes" id="UP000006804">
    <property type="component" value="Chromosome"/>
</dbReference>
<dbReference type="STRING" id="688269.Theth_1778"/>
<dbReference type="Gene3D" id="1.10.40.50">
    <property type="entry name" value="Probable gtpase engc, domain 3"/>
    <property type="match status" value="1"/>
</dbReference>
<dbReference type="AlphaFoldDB" id="F7YVZ0"/>
<evidence type="ECO:0000256" key="5">
    <source>
        <dbReference type="ARBA" id="ARBA00022741"/>
    </source>
</evidence>
<keyword evidence="2 10" id="KW-0690">Ribosome biogenesis</keyword>
<protein>
    <recommendedName>
        <fullName evidence="10">Small ribosomal subunit biogenesis GTPase RsgA</fullName>
        <ecNumber evidence="10">3.6.1.-</ecNumber>
    </recommendedName>
</protein>
<dbReference type="GO" id="GO:0046872">
    <property type="term" value="F:metal ion binding"/>
    <property type="evidence" value="ECO:0007669"/>
    <property type="project" value="UniProtKB-KW"/>
</dbReference>
<keyword evidence="5 10" id="KW-0547">Nucleotide-binding</keyword>
<dbReference type="HOGENOM" id="CLU_033617_2_1_0"/>
<keyword evidence="7 10" id="KW-0862">Zinc</keyword>
<feature type="binding site" evidence="10">
    <location>
        <position position="265"/>
    </location>
    <ligand>
        <name>Zn(2+)</name>
        <dbReference type="ChEBI" id="CHEBI:29105"/>
    </ligand>
</feature>
<comment type="subcellular location">
    <subcellularLocation>
        <location evidence="10">Cytoplasm</location>
    </subcellularLocation>
</comment>
<feature type="binding site" evidence="10">
    <location>
        <position position="257"/>
    </location>
    <ligand>
        <name>Zn(2+)</name>
        <dbReference type="ChEBI" id="CHEBI:29105"/>
    </ligand>
</feature>
<dbReference type="Gene3D" id="3.40.50.300">
    <property type="entry name" value="P-loop containing nucleotide triphosphate hydrolases"/>
    <property type="match status" value="1"/>
</dbReference>
<dbReference type="CDD" id="cd01854">
    <property type="entry name" value="YjeQ_EngC"/>
    <property type="match status" value="1"/>
</dbReference>
<dbReference type="InterPro" id="IPR030378">
    <property type="entry name" value="G_CP_dom"/>
</dbReference>
<dbReference type="GO" id="GO:0005525">
    <property type="term" value="F:GTP binding"/>
    <property type="evidence" value="ECO:0007669"/>
    <property type="project" value="UniProtKB-UniRule"/>
</dbReference>
<comment type="function">
    <text evidence="10">One of several proteins that assist in the late maturation steps of the functional core of the 30S ribosomal subunit. Helps release RbfA from mature subunits. May play a role in the assembly of ribosomal proteins into the subunit. Circularly permuted GTPase that catalyzes slow GTP hydrolysis, GTPase activity is stimulated by the 30S ribosomal subunit.</text>
</comment>
<gene>
    <name evidence="10" type="primary">rsgA</name>
    <name evidence="13" type="ORF">Theth_1778</name>
</gene>
<comment type="similarity">
    <text evidence="10">Belongs to the TRAFAC class YlqF/YawG GTPase family. RsgA subfamily.</text>
</comment>
<dbReference type="InterPro" id="IPR012340">
    <property type="entry name" value="NA-bd_OB-fold"/>
</dbReference>
<evidence type="ECO:0000259" key="12">
    <source>
        <dbReference type="PROSITE" id="PS51721"/>
    </source>
</evidence>
<dbReference type="PATRIC" id="fig|688269.3.peg.1833"/>
<feature type="domain" description="CP-type G" evidence="12">
    <location>
        <begin position="68"/>
        <end position="228"/>
    </location>
</feature>
<evidence type="ECO:0000313" key="13">
    <source>
        <dbReference type="EMBL" id="AEH51821.1"/>
    </source>
</evidence>
<dbReference type="SUPFAM" id="SSF52540">
    <property type="entry name" value="P-loop containing nucleoside triphosphate hydrolases"/>
    <property type="match status" value="1"/>
</dbReference>
<dbReference type="GO" id="GO:0019843">
    <property type="term" value="F:rRNA binding"/>
    <property type="evidence" value="ECO:0007669"/>
    <property type="project" value="UniProtKB-KW"/>
</dbReference>
<keyword evidence="14" id="KW-1185">Reference proteome</keyword>
<evidence type="ECO:0000256" key="2">
    <source>
        <dbReference type="ARBA" id="ARBA00022517"/>
    </source>
</evidence>
<dbReference type="InterPro" id="IPR010914">
    <property type="entry name" value="RsgA_GTPase_dom"/>
</dbReference>
<dbReference type="PANTHER" id="PTHR32120:SF11">
    <property type="entry name" value="SMALL RIBOSOMAL SUBUNIT BIOGENESIS GTPASE RSGA 1, MITOCHONDRIAL-RELATED"/>
    <property type="match status" value="1"/>
</dbReference>
<evidence type="ECO:0000256" key="10">
    <source>
        <dbReference type="HAMAP-Rule" id="MF_01820"/>
    </source>
</evidence>
<feature type="binding site" evidence="10">
    <location>
        <position position="259"/>
    </location>
    <ligand>
        <name>Zn(2+)</name>
        <dbReference type="ChEBI" id="CHEBI:29105"/>
    </ligand>
</feature>
<reference evidence="13 14" key="1">
    <citation type="submission" date="2010-11" db="EMBL/GenBank/DDBJ databases">
        <title>The complete genome of Thermotoga thermarum DSM 5069.</title>
        <authorList>
            <consortium name="US DOE Joint Genome Institute (JGI-PGF)"/>
            <person name="Lucas S."/>
            <person name="Copeland A."/>
            <person name="Lapidus A."/>
            <person name="Bruce D."/>
            <person name="Goodwin L."/>
            <person name="Pitluck S."/>
            <person name="Kyrpides N."/>
            <person name="Mavromatis K."/>
            <person name="Ivanova N."/>
            <person name="Zeytun A."/>
            <person name="Brettin T."/>
            <person name="Detter J.C."/>
            <person name="Tapia R."/>
            <person name="Han C."/>
            <person name="Land M."/>
            <person name="Hauser L."/>
            <person name="Markowitz V."/>
            <person name="Cheng J.-F."/>
            <person name="Hugenholtz P."/>
            <person name="Woyke T."/>
            <person name="Wu D."/>
            <person name="Spring S."/>
            <person name="Schroeder M."/>
            <person name="Brambilla E."/>
            <person name="Klenk H.-P."/>
            <person name="Eisen J.A."/>
        </authorList>
    </citation>
    <scope>NUCLEOTIDE SEQUENCE [LARGE SCALE GENOMIC DNA]</scope>
    <source>
        <strain evidence="13 14">DSM 5069</strain>
    </source>
</reference>